<sequence length="68" mass="7712">METRNRRSVCKKCPKNYFSDLITPSHFCEPCPRERPTTFGISGAISSQCSSIQLKDIRLVSELIQAVH</sequence>
<dbReference type="AlphaFoldDB" id="A0A504Z1F0"/>
<evidence type="ECO:0000313" key="1">
    <source>
        <dbReference type="EMBL" id="TPP66659.1"/>
    </source>
</evidence>
<reference evidence="1 2" key="1">
    <citation type="submission" date="2019-04" db="EMBL/GenBank/DDBJ databases">
        <title>Annotation for the trematode Fasciola gigantica.</title>
        <authorList>
            <person name="Choi Y.-J."/>
        </authorList>
    </citation>
    <scope>NUCLEOTIDE SEQUENCE [LARGE SCALE GENOMIC DNA]</scope>
    <source>
        <strain evidence="1">Uganda_cow_1</strain>
    </source>
</reference>
<evidence type="ECO:0000313" key="2">
    <source>
        <dbReference type="Proteomes" id="UP000316759"/>
    </source>
</evidence>
<protein>
    <submittedName>
        <fullName evidence="1">Uncharacterized protein</fullName>
    </submittedName>
</protein>
<proteinExistence type="predicted"/>
<gene>
    <name evidence="1" type="ORF">FGIG_12084</name>
</gene>
<accession>A0A504Z1F0</accession>
<organism evidence="1 2">
    <name type="scientific">Fasciola gigantica</name>
    <name type="common">Giant liver fluke</name>
    <dbReference type="NCBI Taxonomy" id="46835"/>
    <lineage>
        <taxon>Eukaryota</taxon>
        <taxon>Metazoa</taxon>
        <taxon>Spiralia</taxon>
        <taxon>Lophotrochozoa</taxon>
        <taxon>Platyhelminthes</taxon>
        <taxon>Trematoda</taxon>
        <taxon>Digenea</taxon>
        <taxon>Plagiorchiida</taxon>
        <taxon>Echinostomata</taxon>
        <taxon>Echinostomatoidea</taxon>
        <taxon>Fasciolidae</taxon>
        <taxon>Fasciola</taxon>
    </lineage>
</organism>
<name>A0A504Z1F0_FASGI</name>
<comment type="caution">
    <text evidence="1">The sequence shown here is derived from an EMBL/GenBank/DDBJ whole genome shotgun (WGS) entry which is preliminary data.</text>
</comment>
<keyword evidence="2" id="KW-1185">Reference proteome</keyword>
<dbReference type="EMBL" id="SUNJ01001559">
    <property type="protein sequence ID" value="TPP66659.1"/>
    <property type="molecule type" value="Genomic_DNA"/>
</dbReference>
<dbReference type="Proteomes" id="UP000316759">
    <property type="component" value="Unassembled WGS sequence"/>
</dbReference>